<name>A0A5N6RPU7_9ROSI</name>
<keyword evidence="1" id="KW-0812">Transmembrane</keyword>
<protein>
    <submittedName>
        <fullName evidence="2">Uncharacterized protein</fullName>
    </submittedName>
</protein>
<evidence type="ECO:0000313" key="3">
    <source>
        <dbReference type="Proteomes" id="UP000327013"/>
    </source>
</evidence>
<accession>A0A5N6RPU7</accession>
<reference evidence="2 3" key="1">
    <citation type="submission" date="2019-06" db="EMBL/GenBank/DDBJ databases">
        <title>A chromosomal-level reference genome of Carpinus fangiana (Coryloideae, Betulaceae).</title>
        <authorList>
            <person name="Yang X."/>
            <person name="Wang Z."/>
            <person name="Zhang L."/>
            <person name="Hao G."/>
            <person name="Liu J."/>
            <person name="Yang Y."/>
        </authorList>
    </citation>
    <scope>NUCLEOTIDE SEQUENCE [LARGE SCALE GENOMIC DNA]</scope>
    <source>
        <strain evidence="2">Cfa_2016G</strain>
        <tissue evidence="2">Leaf</tissue>
    </source>
</reference>
<keyword evidence="1" id="KW-1133">Transmembrane helix</keyword>
<evidence type="ECO:0000313" key="2">
    <source>
        <dbReference type="EMBL" id="KAE8124292.1"/>
    </source>
</evidence>
<proteinExistence type="predicted"/>
<dbReference type="Proteomes" id="UP000327013">
    <property type="component" value="Chromosome 8"/>
</dbReference>
<feature type="transmembrane region" description="Helical" evidence="1">
    <location>
        <begin position="100"/>
        <end position="120"/>
    </location>
</feature>
<keyword evidence="1" id="KW-0472">Membrane</keyword>
<evidence type="ECO:0000256" key="1">
    <source>
        <dbReference type="SAM" id="Phobius"/>
    </source>
</evidence>
<sequence length="190" mass="20550">MLFCTGRNLFEKKPHRSLFLRNSIIRAYAQVHDFGGRKSLSLDGSTKTIPRLQGSNEGLNITRNKIVSSRSLKGGVGISPSEKTLQLQALCFQVYRMSCFLAKVMATVVAVFLLVGGIHIPPTSASLPYGGRKSLSLDGLMKTAPRLQGSYEGLNIITGKKIVPFRSLREGISAPPSPVRNGSPRSGPPL</sequence>
<dbReference type="AlphaFoldDB" id="A0A5N6RPU7"/>
<dbReference type="EMBL" id="CM017328">
    <property type="protein sequence ID" value="KAE8124292.1"/>
    <property type="molecule type" value="Genomic_DNA"/>
</dbReference>
<keyword evidence="3" id="KW-1185">Reference proteome</keyword>
<gene>
    <name evidence="2" type="ORF">FH972_019191</name>
</gene>
<organism evidence="2 3">
    <name type="scientific">Carpinus fangiana</name>
    <dbReference type="NCBI Taxonomy" id="176857"/>
    <lineage>
        <taxon>Eukaryota</taxon>
        <taxon>Viridiplantae</taxon>
        <taxon>Streptophyta</taxon>
        <taxon>Embryophyta</taxon>
        <taxon>Tracheophyta</taxon>
        <taxon>Spermatophyta</taxon>
        <taxon>Magnoliopsida</taxon>
        <taxon>eudicotyledons</taxon>
        <taxon>Gunneridae</taxon>
        <taxon>Pentapetalae</taxon>
        <taxon>rosids</taxon>
        <taxon>fabids</taxon>
        <taxon>Fagales</taxon>
        <taxon>Betulaceae</taxon>
        <taxon>Carpinus</taxon>
    </lineage>
</organism>